<dbReference type="PRINTS" id="PR01549">
    <property type="entry name" value="AUTOINDCRSYN"/>
</dbReference>
<evidence type="ECO:0000256" key="6">
    <source>
        <dbReference type="RuleBase" id="RU361135"/>
    </source>
</evidence>
<reference evidence="7 8" key="1">
    <citation type="submission" date="2019-01" db="EMBL/GenBank/DDBJ databases">
        <authorList>
            <person name="Chen W.-M."/>
        </authorList>
    </citation>
    <scope>NUCLEOTIDE SEQUENCE [LARGE SCALE GENOMIC DNA]</scope>
    <source>
        <strain evidence="7 8">CCP-7</strain>
    </source>
</reference>
<keyword evidence="8" id="KW-1185">Reference proteome</keyword>
<gene>
    <name evidence="7" type="ORF">EOD43_18880</name>
</gene>
<dbReference type="Pfam" id="PF00765">
    <property type="entry name" value="Autoind_synth"/>
    <property type="match status" value="1"/>
</dbReference>
<proteinExistence type="inferred from homology"/>
<dbReference type="InterPro" id="IPR016181">
    <property type="entry name" value="Acyl_CoA_acyltransferase"/>
</dbReference>
<evidence type="ECO:0000256" key="4">
    <source>
        <dbReference type="ARBA" id="ARBA00022929"/>
    </source>
</evidence>
<dbReference type="Gene3D" id="3.40.630.30">
    <property type="match status" value="1"/>
</dbReference>
<dbReference type="PANTHER" id="PTHR39322:SF1">
    <property type="entry name" value="ISOVALERYL-HOMOSERINE LACTONE SYNTHASE"/>
    <property type="match status" value="1"/>
</dbReference>
<comment type="similarity">
    <text evidence="5 6">Belongs to the autoinducer synthase family.</text>
</comment>
<keyword evidence="3 6" id="KW-0949">S-adenosyl-L-methionine</keyword>
<dbReference type="Proteomes" id="UP000282971">
    <property type="component" value="Unassembled WGS sequence"/>
</dbReference>
<comment type="caution">
    <text evidence="7">The sequence shown here is derived from an EMBL/GenBank/DDBJ whole genome shotgun (WGS) entry which is preliminary data.</text>
</comment>
<dbReference type="RefSeq" id="WP_127745591.1">
    <property type="nucleotide sequence ID" value="NZ_SACN01000003.1"/>
</dbReference>
<comment type="catalytic activity">
    <reaction evidence="6">
        <text>a fatty acyl-[ACP] + S-adenosyl-L-methionine = an N-acyl-L-homoserine lactone + S-methyl-5'-thioadenosine + holo-[ACP] + H(+)</text>
        <dbReference type="Rhea" id="RHEA:10096"/>
        <dbReference type="Rhea" id="RHEA-COMP:9685"/>
        <dbReference type="Rhea" id="RHEA-COMP:14125"/>
        <dbReference type="ChEBI" id="CHEBI:15378"/>
        <dbReference type="ChEBI" id="CHEBI:17509"/>
        <dbReference type="ChEBI" id="CHEBI:55474"/>
        <dbReference type="ChEBI" id="CHEBI:59789"/>
        <dbReference type="ChEBI" id="CHEBI:64479"/>
        <dbReference type="ChEBI" id="CHEBI:138651"/>
        <dbReference type="EC" id="2.3.1.184"/>
    </reaction>
</comment>
<accession>A0A437LYD9</accession>
<dbReference type="OrthoDB" id="6169313at2"/>
<keyword evidence="1 5" id="KW-0673">Quorum sensing</keyword>
<dbReference type="SUPFAM" id="SSF55729">
    <property type="entry name" value="Acyl-CoA N-acyltransferases (Nat)"/>
    <property type="match status" value="1"/>
</dbReference>
<sequence>MQTLFPTSVSDRALRSMFAARKEVFVDLLKWDLPILEGRYEIDQFDTSDAEYLIVAASNDRHRASARLLPTERPHLLDTVFPHLCTGPIPTGPSTREITRFCLDRHQRSAERREARNTLISALVDYALEQQIDAYTGVANLDWFEQVLNFGWECSALGRPILGATGWLTALHIRIDQDTPARLCARGIYRPVGAPDASPLRPLHLEFAA</sequence>
<name>A0A437LYD9_9SPHN</name>
<organism evidence="7 8">
    <name type="scientific">Sphingomonas crocodyli</name>
    <dbReference type="NCBI Taxonomy" id="1979270"/>
    <lineage>
        <taxon>Bacteria</taxon>
        <taxon>Pseudomonadati</taxon>
        <taxon>Pseudomonadota</taxon>
        <taxon>Alphaproteobacteria</taxon>
        <taxon>Sphingomonadales</taxon>
        <taxon>Sphingomonadaceae</taxon>
        <taxon>Sphingomonas</taxon>
    </lineage>
</organism>
<evidence type="ECO:0000313" key="7">
    <source>
        <dbReference type="EMBL" id="RVT90334.1"/>
    </source>
</evidence>
<protein>
    <recommendedName>
        <fullName evidence="6">Acyl-homoserine-lactone synthase</fullName>
        <ecNumber evidence="6">2.3.1.184</ecNumber>
    </recommendedName>
    <alternativeName>
        <fullName evidence="6">Autoinducer synthesis protein</fullName>
    </alternativeName>
</protein>
<evidence type="ECO:0000256" key="2">
    <source>
        <dbReference type="ARBA" id="ARBA00022679"/>
    </source>
</evidence>
<dbReference type="GO" id="GO:0009372">
    <property type="term" value="P:quorum sensing"/>
    <property type="evidence" value="ECO:0007669"/>
    <property type="project" value="UniProtKB-UniRule"/>
</dbReference>
<evidence type="ECO:0000256" key="3">
    <source>
        <dbReference type="ARBA" id="ARBA00022691"/>
    </source>
</evidence>
<dbReference type="PANTHER" id="PTHR39322">
    <property type="entry name" value="ACYL-HOMOSERINE-LACTONE SYNTHASE"/>
    <property type="match status" value="1"/>
</dbReference>
<dbReference type="GO" id="GO:0061579">
    <property type="term" value="F:N-acyl homoserine lactone synthase activity"/>
    <property type="evidence" value="ECO:0007669"/>
    <property type="project" value="UniProtKB-UniRule"/>
</dbReference>
<keyword evidence="4 5" id="KW-0071">Autoinducer synthesis</keyword>
<evidence type="ECO:0000256" key="5">
    <source>
        <dbReference type="PROSITE-ProRule" id="PRU00533"/>
    </source>
</evidence>
<dbReference type="GO" id="GO:0007165">
    <property type="term" value="P:signal transduction"/>
    <property type="evidence" value="ECO:0007669"/>
    <property type="project" value="TreeGrafter"/>
</dbReference>
<evidence type="ECO:0000313" key="8">
    <source>
        <dbReference type="Proteomes" id="UP000282971"/>
    </source>
</evidence>
<dbReference type="AlphaFoldDB" id="A0A437LYD9"/>
<dbReference type="PROSITE" id="PS51187">
    <property type="entry name" value="AUTOINDUCER_SYNTH_2"/>
    <property type="match status" value="1"/>
</dbReference>
<dbReference type="InterPro" id="IPR001690">
    <property type="entry name" value="Autoind_synthase"/>
</dbReference>
<keyword evidence="2 6" id="KW-0808">Transferase</keyword>
<dbReference type="EMBL" id="SACN01000003">
    <property type="protein sequence ID" value="RVT90334.1"/>
    <property type="molecule type" value="Genomic_DNA"/>
</dbReference>
<evidence type="ECO:0000256" key="1">
    <source>
        <dbReference type="ARBA" id="ARBA00022654"/>
    </source>
</evidence>
<dbReference type="EC" id="2.3.1.184" evidence="6"/>